<dbReference type="Proteomes" id="UP000736335">
    <property type="component" value="Unassembled WGS sequence"/>
</dbReference>
<name>A0A9P6L964_9AGAM</name>
<evidence type="ECO:0000256" key="5">
    <source>
        <dbReference type="ARBA" id="ARBA00022694"/>
    </source>
</evidence>
<dbReference type="EMBL" id="WIUZ02000004">
    <property type="protein sequence ID" value="KAF9788704.1"/>
    <property type="molecule type" value="Genomic_DNA"/>
</dbReference>
<comment type="cofactor">
    <cofactor evidence="2">
        <name>Zn(2+)</name>
        <dbReference type="ChEBI" id="CHEBI:29105"/>
    </cofactor>
</comment>
<evidence type="ECO:0000256" key="7">
    <source>
        <dbReference type="ARBA" id="ARBA00022723"/>
    </source>
</evidence>
<evidence type="ECO:0000259" key="13">
    <source>
        <dbReference type="Pfam" id="PF13691"/>
    </source>
</evidence>
<feature type="compositionally biased region" description="Low complexity" evidence="11">
    <location>
        <begin position="902"/>
        <end position="916"/>
    </location>
</feature>
<keyword evidence="7" id="KW-0479">Metal-binding</keyword>
<evidence type="ECO:0000256" key="3">
    <source>
        <dbReference type="ARBA" id="ARBA00007823"/>
    </source>
</evidence>
<comment type="similarity">
    <text evidence="3">Belongs to the RNase Z family.</text>
</comment>
<reference evidence="14" key="1">
    <citation type="journal article" date="2020" name="Nat. Commun.">
        <title>Large-scale genome sequencing of mycorrhizal fungi provides insights into the early evolution of symbiotic traits.</title>
        <authorList>
            <person name="Miyauchi S."/>
            <person name="Kiss E."/>
            <person name="Kuo A."/>
            <person name="Drula E."/>
            <person name="Kohler A."/>
            <person name="Sanchez-Garcia M."/>
            <person name="Morin E."/>
            <person name="Andreopoulos B."/>
            <person name="Barry K.W."/>
            <person name="Bonito G."/>
            <person name="Buee M."/>
            <person name="Carver A."/>
            <person name="Chen C."/>
            <person name="Cichocki N."/>
            <person name="Clum A."/>
            <person name="Culley D."/>
            <person name="Crous P.W."/>
            <person name="Fauchery L."/>
            <person name="Girlanda M."/>
            <person name="Hayes R.D."/>
            <person name="Keri Z."/>
            <person name="LaButti K."/>
            <person name="Lipzen A."/>
            <person name="Lombard V."/>
            <person name="Magnuson J."/>
            <person name="Maillard F."/>
            <person name="Murat C."/>
            <person name="Nolan M."/>
            <person name="Ohm R.A."/>
            <person name="Pangilinan J."/>
            <person name="Pereira M.F."/>
            <person name="Perotto S."/>
            <person name="Peter M."/>
            <person name="Pfister S."/>
            <person name="Riley R."/>
            <person name="Sitrit Y."/>
            <person name="Stielow J.B."/>
            <person name="Szollosi G."/>
            <person name="Zifcakova L."/>
            <person name="Stursova M."/>
            <person name="Spatafora J.W."/>
            <person name="Tedersoo L."/>
            <person name="Vaario L.M."/>
            <person name="Yamada A."/>
            <person name="Yan M."/>
            <person name="Wang P."/>
            <person name="Xu J."/>
            <person name="Bruns T."/>
            <person name="Baldrian P."/>
            <person name="Vilgalys R."/>
            <person name="Dunand C."/>
            <person name="Henrissat B."/>
            <person name="Grigoriev I.V."/>
            <person name="Hibbett D."/>
            <person name="Nagy L.G."/>
            <person name="Martin F.M."/>
        </authorList>
    </citation>
    <scope>NUCLEOTIDE SEQUENCE</scope>
    <source>
        <strain evidence="14">UH-Tt-Lm1</strain>
    </source>
</reference>
<protein>
    <recommendedName>
        <fullName evidence="4">ribonuclease Z</fullName>
        <ecNumber evidence="4">3.1.26.11</ecNumber>
    </recommendedName>
</protein>
<keyword evidence="8" id="KW-0255">Endonuclease</keyword>
<dbReference type="GO" id="GO:0046872">
    <property type="term" value="F:metal ion binding"/>
    <property type="evidence" value="ECO:0007669"/>
    <property type="project" value="UniProtKB-KW"/>
</dbReference>
<evidence type="ECO:0000256" key="10">
    <source>
        <dbReference type="ARBA" id="ARBA00022833"/>
    </source>
</evidence>
<evidence type="ECO:0000256" key="2">
    <source>
        <dbReference type="ARBA" id="ARBA00001947"/>
    </source>
</evidence>
<dbReference type="PANTHER" id="PTHR12553:SF49">
    <property type="entry name" value="ZINC PHOSPHODIESTERASE ELAC PROTEIN 2"/>
    <property type="match status" value="1"/>
</dbReference>
<comment type="catalytic activity">
    <reaction evidence="1">
        <text>Endonucleolytic cleavage of RNA, removing extra 3' nucleotides from tRNA precursor, generating 3' termini of tRNAs. A 3'-hydroxy group is left at the tRNA terminus and a 5'-phosphoryl group is left at the trailer molecule.</text>
        <dbReference type="EC" id="3.1.26.11"/>
    </reaction>
</comment>
<dbReference type="InterPro" id="IPR027794">
    <property type="entry name" value="tRNase_Z_dom"/>
</dbReference>
<feature type="region of interest" description="Disordered" evidence="11">
    <location>
        <begin position="873"/>
        <end position="931"/>
    </location>
</feature>
<feature type="compositionally biased region" description="Low complexity" evidence="11">
    <location>
        <begin position="879"/>
        <end position="894"/>
    </location>
</feature>
<dbReference type="Pfam" id="PF12706">
    <property type="entry name" value="Lactamase_B_2"/>
    <property type="match status" value="1"/>
</dbReference>
<feature type="region of interest" description="Disordered" evidence="11">
    <location>
        <begin position="245"/>
        <end position="267"/>
    </location>
</feature>
<dbReference type="GO" id="GO:0005739">
    <property type="term" value="C:mitochondrion"/>
    <property type="evidence" value="ECO:0007669"/>
    <property type="project" value="TreeGrafter"/>
</dbReference>
<keyword evidence="10" id="KW-0862">Zinc</keyword>
<keyword evidence="9" id="KW-0378">Hydrolase</keyword>
<evidence type="ECO:0000313" key="15">
    <source>
        <dbReference type="Proteomes" id="UP000736335"/>
    </source>
</evidence>
<feature type="domain" description="tRNase Z endonuclease" evidence="13">
    <location>
        <begin position="9"/>
        <end position="61"/>
    </location>
</feature>
<evidence type="ECO:0000256" key="8">
    <source>
        <dbReference type="ARBA" id="ARBA00022759"/>
    </source>
</evidence>
<accession>A0A9P6L964</accession>
<evidence type="ECO:0000256" key="6">
    <source>
        <dbReference type="ARBA" id="ARBA00022722"/>
    </source>
</evidence>
<dbReference type="Gene3D" id="3.60.15.10">
    <property type="entry name" value="Ribonuclease Z/Hydroxyacylglutathione hydrolase-like"/>
    <property type="match status" value="2"/>
</dbReference>
<feature type="region of interest" description="Disordered" evidence="11">
    <location>
        <begin position="150"/>
        <end position="189"/>
    </location>
</feature>
<evidence type="ECO:0000256" key="4">
    <source>
        <dbReference type="ARBA" id="ARBA00012477"/>
    </source>
</evidence>
<sequence>MAVAKWSTSVVSALSSDTEPTILITFDNAKYVFNAGENTGRAWMQSRSYWKKVKAVFFTQVGTQRMSGMPGLLMFMADGGASDLHLVGPQGLTHTLAALRLYTYRQSMAVTPLEVKSISPPTGQTKPKPTYTDENITVYSIPLFPEVDEDGCALPSESHTSSSSKRKRRASSASPPRRSTDEGFSTETKKLPLADRMRLNGFLPTNLVGKDAEQWREMIIMGMFPATKSKLEKNRDKEVDADPPYLSASRRHPGSFNPAGSAKQLPRMNFTKDSTPITLHQKPSLAYIILGPKTRGKFDAKKADELGLKGKLRGLVASGNSVTFTTKNAAGQDIERTVRPEECVGQGDNPAVIIVLDVPTVAHIPAVISAFTKSDFYARFRSRKLEDRTEYLTNVVYHLCGPDVIEDSRYQAFMRGFNPIVNHLVSSRDHCPDPVTFTNFAFNQLQFNRLDPDIFPIPQFSLKALRPLEDLVDKFDFESGMGSAAPRLPPKTYVMAAGMNTGVRPLLPPKVWDSGEKFHPAAKELAAICEANMAKRAIGSPVPTREVKRVKEIDVKGLEFDQKILSPAAFRKFEEARATVKATSTGRIGPHGRLVGGDHVRVIPLGTSSALPSKYRNVSGYLIRIPNHGSILLEAGEGTWGQMCRFFGTDHDKPDNVWEVLRDIKTIFVSHGHGDHHFGLSKILAMRKQLDPPPTEPLFLVTLHSIILGLKELSDVEDLGLDYVPRMSGVIPVFSFPLAHTQPEDKRGDSYRAMCKSLGLKSLTTVEVRHRTQAFGVVIDHQDGWRIVFSGDTLPTEVLAEVGKGAKLLIHEATMADDQVEMAEMKAHSTVGQAIEIGRKMNAEKILLTHFSARYPKMPPSILDQNWTPSQPLTALFQSSTPSSPSASPISALPDEPRGSATPPISLSPTTSTTTPEPKPKPKEKRRKEPIIGLAFDHMNIMLKDFWKLRAYLPAMEQAFGKDEEDEDEASQEKMGE</sequence>
<dbReference type="CDD" id="cd07718">
    <property type="entry name" value="RNaseZ_ELAC1_ELAC2-C-term-like_MBL-fold"/>
    <property type="match status" value="1"/>
</dbReference>
<evidence type="ECO:0000256" key="9">
    <source>
        <dbReference type="ARBA" id="ARBA00022801"/>
    </source>
</evidence>
<dbReference type="GO" id="GO:1990180">
    <property type="term" value="P:mitochondrial tRNA 3'-end processing"/>
    <property type="evidence" value="ECO:0007669"/>
    <property type="project" value="TreeGrafter"/>
</dbReference>
<dbReference type="InterPro" id="IPR047151">
    <property type="entry name" value="RNZ2-like"/>
</dbReference>
<dbReference type="SUPFAM" id="SSF56281">
    <property type="entry name" value="Metallo-hydrolase/oxidoreductase"/>
    <property type="match status" value="2"/>
</dbReference>
<dbReference type="OrthoDB" id="527344at2759"/>
<gene>
    <name evidence="14" type="ORF">BJ322DRAFT_1106674</name>
</gene>
<evidence type="ECO:0000313" key="14">
    <source>
        <dbReference type="EMBL" id="KAF9788704.1"/>
    </source>
</evidence>
<dbReference type="Pfam" id="PF13691">
    <property type="entry name" value="Lactamase_B_4"/>
    <property type="match status" value="1"/>
</dbReference>
<dbReference type="InterPro" id="IPR036866">
    <property type="entry name" value="RibonucZ/Hydroxyglut_hydro"/>
</dbReference>
<dbReference type="EC" id="3.1.26.11" evidence="4"/>
<evidence type="ECO:0000256" key="11">
    <source>
        <dbReference type="SAM" id="MobiDB-lite"/>
    </source>
</evidence>
<dbReference type="AlphaFoldDB" id="A0A9P6L964"/>
<dbReference type="GO" id="GO:0042781">
    <property type="term" value="F:3'-tRNA processing endoribonuclease activity"/>
    <property type="evidence" value="ECO:0007669"/>
    <property type="project" value="UniProtKB-EC"/>
</dbReference>
<dbReference type="PANTHER" id="PTHR12553">
    <property type="entry name" value="ZINC PHOSPHODIESTERASE ELAC PROTEIN 2"/>
    <property type="match status" value="1"/>
</dbReference>
<comment type="caution">
    <text evidence="14">The sequence shown here is derived from an EMBL/GenBank/DDBJ whole genome shotgun (WGS) entry which is preliminary data.</text>
</comment>
<keyword evidence="15" id="KW-1185">Reference proteome</keyword>
<dbReference type="InterPro" id="IPR001279">
    <property type="entry name" value="Metallo-B-lactamas"/>
</dbReference>
<keyword evidence="6" id="KW-0540">Nuclease</keyword>
<evidence type="ECO:0000259" key="12">
    <source>
        <dbReference type="Pfam" id="PF12706"/>
    </source>
</evidence>
<feature type="domain" description="Metallo-beta-lactamase" evidence="12">
    <location>
        <begin position="651"/>
        <end position="851"/>
    </location>
</feature>
<organism evidence="14 15">
    <name type="scientific">Thelephora terrestris</name>
    <dbReference type="NCBI Taxonomy" id="56493"/>
    <lineage>
        <taxon>Eukaryota</taxon>
        <taxon>Fungi</taxon>
        <taxon>Dikarya</taxon>
        <taxon>Basidiomycota</taxon>
        <taxon>Agaricomycotina</taxon>
        <taxon>Agaricomycetes</taxon>
        <taxon>Thelephorales</taxon>
        <taxon>Thelephoraceae</taxon>
        <taxon>Thelephora</taxon>
    </lineage>
</organism>
<keyword evidence="5" id="KW-0819">tRNA processing</keyword>
<evidence type="ECO:0000256" key="1">
    <source>
        <dbReference type="ARBA" id="ARBA00000402"/>
    </source>
</evidence>
<reference evidence="14" key="2">
    <citation type="submission" date="2020-11" db="EMBL/GenBank/DDBJ databases">
        <authorList>
            <consortium name="DOE Joint Genome Institute"/>
            <person name="Kuo A."/>
            <person name="Miyauchi S."/>
            <person name="Kiss E."/>
            <person name="Drula E."/>
            <person name="Kohler A."/>
            <person name="Sanchez-Garcia M."/>
            <person name="Andreopoulos B."/>
            <person name="Barry K.W."/>
            <person name="Bonito G."/>
            <person name="Buee M."/>
            <person name="Carver A."/>
            <person name="Chen C."/>
            <person name="Cichocki N."/>
            <person name="Clum A."/>
            <person name="Culley D."/>
            <person name="Crous P.W."/>
            <person name="Fauchery L."/>
            <person name="Girlanda M."/>
            <person name="Hayes R."/>
            <person name="Keri Z."/>
            <person name="Labutti K."/>
            <person name="Lipzen A."/>
            <person name="Lombard V."/>
            <person name="Magnuson J."/>
            <person name="Maillard F."/>
            <person name="Morin E."/>
            <person name="Murat C."/>
            <person name="Nolan M."/>
            <person name="Ohm R."/>
            <person name="Pangilinan J."/>
            <person name="Pereira M."/>
            <person name="Perotto S."/>
            <person name="Peter M."/>
            <person name="Riley R."/>
            <person name="Sitrit Y."/>
            <person name="Stielow B."/>
            <person name="Szollosi G."/>
            <person name="Zifcakova L."/>
            <person name="Stursova M."/>
            <person name="Spatafora J.W."/>
            <person name="Tedersoo L."/>
            <person name="Vaario L.-M."/>
            <person name="Yamada A."/>
            <person name="Yan M."/>
            <person name="Wang P."/>
            <person name="Xu J."/>
            <person name="Bruns T."/>
            <person name="Baldrian P."/>
            <person name="Vilgalys R."/>
            <person name="Henrissat B."/>
            <person name="Grigoriev I.V."/>
            <person name="Hibbett D."/>
            <person name="Nagy L.G."/>
            <person name="Martin F.M."/>
        </authorList>
    </citation>
    <scope>NUCLEOTIDE SEQUENCE</scope>
    <source>
        <strain evidence="14">UH-Tt-Lm1</strain>
    </source>
</reference>
<proteinExistence type="inferred from homology"/>